<dbReference type="EMBL" id="JANVFT010000044">
    <property type="protein sequence ID" value="KAJ4489153.1"/>
    <property type="molecule type" value="Genomic_DNA"/>
</dbReference>
<evidence type="ECO:0000256" key="1">
    <source>
        <dbReference type="SAM" id="SignalP"/>
    </source>
</evidence>
<feature type="chain" id="PRO_5046379759" evidence="1">
    <location>
        <begin position="29"/>
        <end position="197"/>
    </location>
</feature>
<gene>
    <name evidence="2" type="ORF">C8R41DRAFT_920580</name>
</gene>
<organism evidence="2 3">
    <name type="scientific">Lentinula lateritia</name>
    <dbReference type="NCBI Taxonomy" id="40482"/>
    <lineage>
        <taxon>Eukaryota</taxon>
        <taxon>Fungi</taxon>
        <taxon>Dikarya</taxon>
        <taxon>Basidiomycota</taxon>
        <taxon>Agaricomycotina</taxon>
        <taxon>Agaricomycetes</taxon>
        <taxon>Agaricomycetidae</taxon>
        <taxon>Agaricales</taxon>
        <taxon>Marasmiineae</taxon>
        <taxon>Omphalotaceae</taxon>
        <taxon>Lentinula</taxon>
    </lineage>
</organism>
<dbReference type="Proteomes" id="UP001150217">
    <property type="component" value="Unassembled WGS sequence"/>
</dbReference>
<evidence type="ECO:0000313" key="2">
    <source>
        <dbReference type="EMBL" id="KAJ4489153.1"/>
    </source>
</evidence>
<accession>A0ABQ8VF04</accession>
<keyword evidence="1" id="KW-0732">Signal</keyword>
<name>A0ABQ8VF04_9AGAR</name>
<protein>
    <submittedName>
        <fullName evidence="2">Uncharacterized protein</fullName>
    </submittedName>
</protein>
<comment type="caution">
    <text evidence="2">The sequence shown here is derived from an EMBL/GenBank/DDBJ whole genome shotgun (WGS) entry which is preliminary data.</text>
</comment>
<evidence type="ECO:0000313" key="3">
    <source>
        <dbReference type="Proteomes" id="UP001150217"/>
    </source>
</evidence>
<sequence>MVFTFSLSLSRLLGPGLVLFLHILGALAAPLASNNAMMGPTAHLEQRGSYHWNNVAVTFLPYNREFSDKDNWAIKFGERMSMFHAEEVVANGVVTFRVKETLKTPVVGGSVGRVNLLNQNGKTSAFSKINAIKPTGKAQFLYEAMRILKEDYSLDQNAEDLGRWNELKRKMVDLTAQAQQKAKAQALAQSALALMPH</sequence>
<feature type="signal peptide" evidence="1">
    <location>
        <begin position="1"/>
        <end position="28"/>
    </location>
</feature>
<reference evidence="2" key="1">
    <citation type="submission" date="2022-08" db="EMBL/GenBank/DDBJ databases">
        <title>A Global Phylogenomic Analysis of the Shiitake Genus Lentinula.</title>
        <authorList>
            <consortium name="DOE Joint Genome Institute"/>
            <person name="Sierra-Patev S."/>
            <person name="Min B."/>
            <person name="Naranjo-Ortiz M."/>
            <person name="Looney B."/>
            <person name="Konkel Z."/>
            <person name="Slot J.C."/>
            <person name="Sakamoto Y."/>
            <person name="Steenwyk J.L."/>
            <person name="Rokas A."/>
            <person name="Carro J."/>
            <person name="Camarero S."/>
            <person name="Ferreira P."/>
            <person name="Molpeceres G."/>
            <person name="Ruiz-Duenas F.J."/>
            <person name="Serrano A."/>
            <person name="Henrissat B."/>
            <person name="Drula E."/>
            <person name="Hughes K.W."/>
            <person name="Mata J.L."/>
            <person name="Ishikawa N.K."/>
            <person name="Vargas-Isla R."/>
            <person name="Ushijima S."/>
            <person name="Smith C.A."/>
            <person name="Ahrendt S."/>
            <person name="Andreopoulos W."/>
            <person name="He G."/>
            <person name="Labutti K."/>
            <person name="Lipzen A."/>
            <person name="Ng V."/>
            <person name="Riley R."/>
            <person name="Sandor L."/>
            <person name="Barry K."/>
            <person name="Martinez A.T."/>
            <person name="Xiao Y."/>
            <person name="Gibbons J.G."/>
            <person name="Terashima K."/>
            <person name="Grigoriev I.V."/>
            <person name="Hibbett D.S."/>
        </authorList>
    </citation>
    <scope>NUCLEOTIDE SEQUENCE</scope>
    <source>
        <strain evidence="2">RHP3577 ss4</strain>
    </source>
</reference>
<proteinExistence type="predicted"/>
<keyword evidence="3" id="KW-1185">Reference proteome</keyword>